<dbReference type="PANTHER" id="PTHR43737">
    <property type="entry name" value="BLL7424 PROTEIN"/>
    <property type="match status" value="1"/>
</dbReference>
<accession>A0A075GVH6</accession>
<organism evidence="1">
    <name type="scientific">uncultured marine thaumarchaeote KM3_23_F10</name>
    <dbReference type="NCBI Taxonomy" id="1456100"/>
    <lineage>
        <taxon>Archaea</taxon>
        <taxon>Nitrososphaerota</taxon>
        <taxon>environmental samples</taxon>
    </lineage>
</organism>
<name>A0A075GVH6_9ARCH</name>
<dbReference type="SUPFAM" id="SSF53649">
    <property type="entry name" value="Alkaline phosphatase-like"/>
    <property type="match status" value="1"/>
</dbReference>
<dbReference type="Pfam" id="PF07394">
    <property type="entry name" value="DUF1501"/>
    <property type="match status" value="1"/>
</dbReference>
<dbReference type="InterPro" id="IPR017850">
    <property type="entry name" value="Alkaline_phosphatase_core_sf"/>
</dbReference>
<dbReference type="AlphaFoldDB" id="A0A075GVH6"/>
<protein>
    <recommendedName>
        <fullName evidence="2">DUF1501 domain-containing protein</fullName>
    </recommendedName>
</protein>
<evidence type="ECO:0008006" key="2">
    <source>
        <dbReference type="Google" id="ProtNLM"/>
    </source>
</evidence>
<proteinExistence type="predicted"/>
<evidence type="ECO:0000313" key="1">
    <source>
        <dbReference type="EMBL" id="AIF07739.1"/>
    </source>
</evidence>
<reference evidence="1" key="1">
    <citation type="journal article" date="2014" name="Genome Biol. Evol.">
        <title>Pangenome evidence for extensive interdomain horizontal transfer affecting lineage core and shell genes in uncultured planktonic thaumarchaeota and euryarchaeota.</title>
        <authorList>
            <person name="Deschamps P."/>
            <person name="Zivanovic Y."/>
            <person name="Moreira D."/>
            <person name="Rodriguez-Valera F."/>
            <person name="Lopez-Garcia P."/>
        </authorList>
    </citation>
    <scope>NUCLEOTIDE SEQUENCE</scope>
</reference>
<dbReference type="EMBL" id="KF900811">
    <property type="protein sequence ID" value="AIF07739.1"/>
    <property type="molecule type" value="Genomic_DNA"/>
</dbReference>
<dbReference type="PANTHER" id="PTHR43737:SF1">
    <property type="entry name" value="DUF1501 DOMAIN-CONTAINING PROTEIN"/>
    <property type="match status" value="1"/>
</dbReference>
<dbReference type="InterPro" id="IPR010869">
    <property type="entry name" value="DUF1501"/>
</dbReference>
<sequence>MRAEASVKNRAKVSDDKCVIILWKRGGASQHETWDPKPDAPQEYRGSFGAMPTKVPGTQICDLLPKCASMTDKFAIIRSLHHKNAGHSAGDQILFTGYPPGRNPGENVYPSCGSIVAKQLGHQNPELPPYVMIPRPLPGVESAYLGKKYSPFYTQSDPANTATWPQNGGKFEVPNFELTDGLDFNRLDTRRNLLGSFDKIRRDIDNSGNAEAIDKFQQQALDIVTSPKARDAFDLDAEPMKLRERYGFMERYNAPTPDRCGVPAWSQRILLARRLVEAGVRLVTVDLRWWDTHVKGYETMRDGFLPRWDQAYTALLEDLEQRGLMDRVMVVAWGEFGRTPKVNKTGGRDHYPGVFSAALCGGGIQGGAVVGSSDSKGALPKERPVHPQDVLATMYRHLGIDTTEQYNDFAGRPHPVLPFGEPIEELF</sequence>